<reference evidence="4" key="1">
    <citation type="journal article" date="2014" name="Proc. Natl. Acad. Sci. U.S.A.">
        <title>Extensive sampling of basidiomycete genomes demonstrates inadequacy of the white-rot/brown-rot paradigm for wood decay fungi.</title>
        <authorList>
            <person name="Riley R."/>
            <person name="Salamov A.A."/>
            <person name="Brown D.W."/>
            <person name="Nagy L.G."/>
            <person name="Floudas D."/>
            <person name="Held B.W."/>
            <person name="Levasseur A."/>
            <person name="Lombard V."/>
            <person name="Morin E."/>
            <person name="Otillar R."/>
            <person name="Lindquist E.A."/>
            <person name="Sun H."/>
            <person name="LaButti K.M."/>
            <person name="Schmutz J."/>
            <person name="Jabbour D."/>
            <person name="Luo H."/>
            <person name="Baker S.E."/>
            <person name="Pisabarro A.G."/>
            <person name="Walton J.D."/>
            <person name="Blanchette R.A."/>
            <person name="Henrissat B."/>
            <person name="Martin F."/>
            <person name="Cullen D."/>
            <person name="Hibbett D.S."/>
            <person name="Grigoriev I.V."/>
        </authorList>
    </citation>
    <scope>NUCLEOTIDE SEQUENCE [LARGE SCALE GENOMIC DNA]</scope>
    <source>
        <strain evidence="4">FD-172 SS1</strain>
    </source>
</reference>
<feature type="transmembrane region" description="Helical" evidence="2">
    <location>
        <begin position="147"/>
        <end position="168"/>
    </location>
</feature>
<keyword evidence="2" id="KW-1133">Transmembrane helix</keyword>
<evidence type="ECO:0000313" key="4">
    <source>
        <dbReference type="Proteomes" id="UP000027195"/>
    </source>
</evidence>
<feature type="region of interest" description="Disordered" evidence="1">
    <location>
        <begin position="174"/>
        <end position="225"/>
    </location>
</feature>
<organism evidence="3 4">
    <name type="scientific">Botryobasidium botryosum (strain FD-172 SS1)</name>
    <dbReference type="NCBI Taxonomy" id="930990"/>
    <lineage>
        <taxon>Eukaryota</taxon>
        <taxon>Fungi</taxon>
        <taxon>Dikarya</taxon>
        <taxon>Basidiomycota</taxon>
        <taxon>Agaricomycotina</taxon>
        <taxon>Agaricomycetes</taxon>
        <taxon>Cantharellales</taxon>
        <taxon>Botryobasidiaceae</taxon>
        <taxon>Botryobasidium</taxon>
    </lineage>
</organism>
<dbReference type="AlphaFoldDB" id="A0A067MU79"/>
<evidence type="ECO:0000313" key="3">
    <source>
        <dbReference type="EMBL" id="KDQ19174.1"/>
    </source>
</evidence>
<dbReference type="EMBL" id="KL198020">
    <property type="protein sequence ID" value="KDQ19174.1"/>
    <property type="molecule type" value="Genomic_DNA"/>
</dbReference>
<evidence type="ECO:0000256" key="1">
    <source>
        <dbReference type="SAM" id="MobiDB-lite"/>
    </source>
</evidence>
<dbReference type="InParanoid" id="A0A067MU79"/>
<name>A0A067MU79_BOTB1</name>
<feature type="transmembrane region" description="Helical" evidence="2">
    <location>
        <begin position="117"/>
        <end position="135"/>
    </location>
</feature>
<feature type="compositionally biased region" description="Basic residues" evidence="1">
    <location>
        <begin position="174"/>
        <end position="183"/>
    </location>
</feature>
<dbReference type="Pfam" id="PF11712">
    <property type="entry name" value="Vma12"/>
    <property type="match status" value="1"/>
</dbReference>
<dbReference type="HOGENOM" id="CLU_083084_0_0_1"/>
<accession>A0A067MU79</accession>
<keyword evidence="2" id="KW-0472">Membrane</keyword>
<keyword evidence="4" id="KW-1185">Reference proteome</keyword>
<dbReference type="OrthoDB" id="3193718at2759"/>
<proteinExistence type="predicted"/>
<keyword evidence="2" id="KW-0812">Transmembrane</keyword>
<gene>
    <name evidence="3" type="ORF">BOTBODRAFT_28660</name>
</gene>
<protein>
    <submittedName>
        <fullName evidence="3">Uncharacterized protein</fullName>
    </submittedName>
</protein>
<dbReference type="Proteomes" id="UP000027195">
    <property type="component" value="Unassembled WGS sequence"/>
</dbReference>
<evidence type="ECO:0000256" key="2">
    <source>
        <dbReference type="SAM" id="Phobius"/>
    </source>
</evidence>
<dbReference type="GO" id="GO:0070072">
    <property type="term" value="P:vacuolar proton-transporting V-type ATPase complex assembly"/>
    <property type="evidence" value="ECO:0007669"/>
    <property type="project" value="InterPro"/>
</dbReference>
<feature type="compositionally biased region" description="Basic and acidic residues" evidence="1">
    <location>
        <begin position="198"/>
        <end position="210"/>
    </location>
</feature>
<sequence length="225" mass="24426">MSTVSLPEHLHATLLALIEPSPLLPLEISSAVSLHVKKPIEESSAEIPYDTLRNVSNWAQTEDAIALLRERGLNPSEYLMISLLAGTIYAPSSRPPPVISIPDPEEQQRRDRKAISALINALFSILGVGVAAWYAAGASGWRDEWKVLFSIFASIVVALAEGGLYLIWTGRPAKQKHSKGGLSKKREDTPPAEIDADAVAKEGDKNDGTIRKRATAQHASEEISM</sequence>
<dbReference type="InterPro" id="IPR021013">
    <property type="entry name" value="ATPase_Vma12"/>
</dbReference>